<accession>A0A8H3IU91</accession>
<feature type="transmembrane region" description="Helical" evidence="5">
    <location>
        <begin position="6"/>
        <end position="27"/>
    </location>
</feature>
<feature type="domain" description="3-oxo-5-alpha-steroid 4-dehydrogenase C-terminal" evidence="6">
    <location>
        <begin position="174"/>
        <end position="300"/>
    </location>
</feature>
<dbReference type="GO" id="GO:0003865">
    <property type="term" value="F:3-oxo-5-alpha-steroid 4-dehydrogenase activity"/>
    <property type="evidence" value="ECO:0007669"/>
    <property type="project" value="TreeGrafter"/>
</dbReference>
<keyword evidence="3 5" id="KW-1133">Transmembrane helix</keyword>
<protein>
    <recommendedName>
        <fullName evidence="5">Polyprenal reductase</fullName>
        <ecNumber evidence="5">1.3.1.94</ecNumber>
    </recommendedName>
</protein>
<keyword evidence="8" id="KW-1185">Reference proteome</keyword>
<comment type="catalytic activity">
    <reaction evidence="5">
        <text>a di-trans,poly-cis-dolichal + NADP(+) = a di-trans,poly-cis-polyprenal + NADPH + H(+)</text>
        <dbReference type="Rhea" id="RHEA:80727"/>
        <dbReference type="Rhea" id="RHEA-COMP:19536"/>
        <dbReference type="Rhea" id="RHEA-COMP:19537"/>
        <dbReference type="ChEBI" id="CHEBI:15378"/>
        <dbReference type="ChEBI" id="CHEBI:57783"/>
        <dbReference type="ChEBI" id="CHEBI:58349"/>
        <dbReference type="ChEBI" id="CHEBI:231623"/>
        <dbReference type="ChEBI" id="CHEBI:231637"/>
        <dbReference type="EC" id="1.3.1.94"/>
    </reaction>
    <physiologicalReaction direction="right-to-left" evidence="5">
        <dbReference type="Rhea" id="RHEA:80729"/>
    </physiologicalReaction>
</comment>
<dbReference type="GO" id="GO:0016095">
    <property type="term" value="P:polyprenol catabolic process"/>
    <property type="evidence" value="ECO:0007669"/>
    <property type="project" value="UniProtKB-UniRule"/>
</dbReference>
<evidence type="ECO:0000256" key="3">
    <source>
        <dbReference type="ARBA" id="ARBA00022989"/>
    </source>
</evidence>
<dbReference type="Pfam" id="PF02544">
    <property type="entry name" value="Steroid_dh"/>
    <property type="match status" value="1"/>
</dbReference>
<evidence type="ECO:0000256" key="5">
    <source>
        <dbReference type="RuleBase" id="RU367081"/>
    </source>
</evidence>
<dbReference type="InterPro" id="IPR039698">
    <property type="entry name" value="Dfg10/SRD5A3"/>
</dbReference>
<dbReference type="PANTHER" id="PTHR14624">
    <property type="entry name" value="DFG10 PROTEIN"/>
    <property type="match status" value="1"/>
</dbReference>
<name>A0A8H3IU91_9LECA</name>
<dbReference type="GO" id="GO:0102389">
    <property type="term" value="F:polyprenol reductase activity"/>
    <property type="evidence" value="ECO:0007669"/>
    <property type="project" value="UniProtKB-UniRule"/>
</dbReference>
<keyword evidence="5" id="KW-0521">NADP</keyword>
<sequence length="300" mass="33844">MDPILAVRTGFLAGIGIGVLFDNIPYFRTRYVAYGSRSKAVATASTPLSFLDDLIAYPVPHSWFTHYYLLSVSLSLFWGYQLFTRGAIVTQIALLSAEQTLEESMTLQRIWLAWFLLLVQGYRRLHESIALAKPTKATMPLAIYVIGLVFYALDSVAVWIEGSATITSLKPLSWMEMAHRARFGWAPGLRVTLVVPVFIIASGIQNDVHRYLASLKKYTLPEHPIFRSVVCPHYLMECVIYLSLAVIAAPPGQLVNKTVFTTFLFTVVNLGLVAKGTKQWSVEKFGKEVESRWRMIPYVW</sequence>
<keyword evidence="5" id="KW-0256">Endoplasmic reticulum</keyword>
<keyword evidence="4 5" id="KW-0472">Membrane</keyword>
<comment type="similarity">
    <text evidence="5">Belongs to the steroid 5-alpha reductase family. Polyprenal reductase subfamily.</text>
</comment>
<evidence type="ECO:0000256" key="4">
    <source>
        <dbReference type="ARBA" id="ARBA00023136"/>
    </source>
</evidence>
<dbReference type="GO" id="GO:0006488">
    <property type="term" value="P:dolichol-linked oligosaccharide biosynthetic process"/>
    <property type="evidence" value="ECO:0007669"/>
    <property type="project" value="UniProtKB-UniRule"/>
</dbReference>
<keyword evidence="5" id="KW-0560">Oxidoreductase</keyword>
<dbReference type="EMBL" id="CAJPDQ010000029">
    <property type="protein sequence ID" value="CAF9928130.1"/>
    <property type="molecule type" value="Genomic_DNA"/>
</dbReference>
<dbReference type="EC" id="1.3.1.94" evidence="5"/>
<comment type="caution">
    <text evidence="7">The sequence shown here is derived from an EMBL/GenBank/DDBJ whole genome shotgun (WGS) entry which is preliminary data.</text>
</comment>
<proteinExistence type="inferred from homology"/>
<dbReference type="GO" id="GO:0005789">
    <property type="term" value="C:endoplasmic reticulum membrane"/>
    <property type="evidence" value="ECO:0007669"/>
    <property type="project" value="UniProtKB-SubCell"/>
</dbReference>
<dbReference type="GO" id="GO:0160198">
    <property type="term" value="F:polyprenal reductase activity"/>
    <property type="evidence" value="ECO:0007669"/>
    <property type="project" value="UniProtKB-EC"/>
</dbReference>
<comment type="function">
    <text evidence="5">Plays a key role in early steps of protein N-linked glycosylation by being involved in the conversion of polyprenol into dolichol. Acts as a polyprenal reductase that mediates the reduction of polyprenal into dolichal in a NADP-dependent mechanism. Dolichols are required for the synthesis of dolichol-linked monosaccharides and the oligosaccharide precursor used for N-glycosylation.</text>
</comment>
<comment type="pathway">
    <text evidence="5">Protein modification; protein glycosylation.</text>
</comment>
<feature type="transmembrane region" description="Helical" evidence="5">
    <location>
        <begin position="254"/>
        <end position="274"/>
    </location>
</feature>
<dbReference type="OrthoDB" id="541710at2759"/>
<dbReference type="Proteomes" id="UP000664169">
    <property type="component" value="Unassembled WGS sequence"/>
</dbReference>
<keyword evidence="2 5" id="KW-0812">Transmembrane</keyword>
<dbReference type="PANTHER" id="PTHR14624:SF0">
    <property type="entry name" value="POLYPRENOL REDUCTASE"/>
    <property type="match status" value="1"/>
</dbReference>
<comment type="subcellular location">
    <subcellularLocation>
        <location evidence="1">Endomembrane system</location>
        <topology evidence="1">Multi-pass membrane protein</topology>
    </subcellularLocation>
    <subcellularLocation>
        <location evidence="5">Endoplasmic reticulum membrane</location>
    </subcellularLocation>
</comment>
<feature type="transmembrane region" description="Helical" evidence="5">
    <location>
        <begin position="137"/>
        <end position="160"/>
    </location>
</feature>
<evidence type="ECO:0000256" key="1">
    <source>
        <dbReference type="ARBA" id="ARBA00004127"/>
    </source>
</evidence>
<evidence type="ECO:0000259" key="6">
    <source>
        <dbReference type="Pfam" id="PF02544"/>
    </source>
</evidence>
<dbReference type="UniPathway" id="UPA00378"/>
<organism evidence="7 8">
    <name type="scientific">Gomphillus americanus</name>
    <dbReference type="NCBI Taxonomy" id="1940652"/>
    <lineage>
        <taxon>Eukaryota</taxon>
        <taxon>Fungi</taxon>
        <taxon>Dikarya</taxon>
        <taxon>Ascomycota</taxon>
        <taxon>Pezizomycotina</taxon>
        <taxon>Lecanoromycetes</taxon>
        <taxon>OSLEUM clade</taxon>
        <taxon>Ostropomycetidae</taxon>
        <taxon>Ostropales</taxon>
        <taxon>Graphidaceae</taxon>
        <taxon>Gomphilloideae</taxon>
        <taxon>Gomphillus</taxon>
    </lineage>
</organism>
<feature type="transmembrane region" description="Helical" evidence="5">
    <location>
        <begin position="225"/>
        <end position="248"/>
    </location>
</feature>
<gene>
    <name evidence="7" type="ORF">GOMPHAMPRED_004596</name>
</gene>
<dbReference type="AlphaFoldDB" id="A0A8H3IU91"/>
<reference evidence="7" key="1">
    <citation type="submission" date="2021-03" db="EMBL/GenBank/DDBJ databases">
        <authorList>
            <person name="Tagirdzhanova G."/>
        </authorList>
    </citation>
    <scope>NUCLEOTIDE SEQUENCE</scope>
</reference>
<evidence type="ECO:0000313" key="7">
    <source>
        <dbReference type="EMBL" id="CAF9928130.1"/>
    </source>
</evidence>
<dbReference type="PROSITE" id="PS50244">
    <property type="entry name" value="S5A_REDUCTASE"/>
    <property type="match status" value="1"/>
</dbReference>
<feature type="transmembrane region" description="Helical" evidence="5">
    <location>
        <begin position="183"/>
        <end position="204"/>
    </location>
</feature>
<evidence type="ECO:0000256" key="2">
    <source>
        <dbReference type="ARBA" id="ARBA00022692"/>
    </source>
</evidence>
<evidence type="ECO:0000313" key="8">
    <source>
        <dbReference type="Proteomes" id="UP000664169"/>
    </source>
</evidence>
<dbReference type="InterPro" id="IPR001104">
    <property type="entry name" value="3-oxo-5_a-steroid_4-DH_C"/>
</dbReference>